<dbReference type="EMBL" id="JBBWWQ010000010">
    <property type="protein sequence ID" value="KAK8936581.1"/>
    <property type="molecule type" value="Genomic_DNA"/>
</dbReference>
<feature type="zinc finger region" description="C3H1-type" evidence="5">
    <location>
        <begin position="66"/>
        <end position="94"/>
    </location>
</feature>
<evidence type="ECO:0000313" key="9">
    <source>
        <dbReference type="Proteomes" id="UP001418222"/>
    </source>
</evidence>
<dbReference type="SUPFAM" id="SSF90229">
    <property type="entry name" value="CCCH zinc finger"/>
    <property type="match status" value="3"/>
</dbReference>
<keyword evidence="9" id="KW-1185">Reference proteome</keyword>
<sequence>MGLREEPVLELDNRLGIVVSPSIAESTETIIHGVDSLRLPERSLRRIPAAGNANIEDGEVVRYPLRPTEPDCAYYLKTGCCKFGYYCRFNHPRERRLLQIFNSKERDKESPKQIGQCKFYLMPGGCKYGEACRYSYSHGKAGSLPVELNSIGLPVRPGERECPYYCKTGACKYSTSCRFHHPEPSYFTGAHGFGFQTTISFENKIRNLHLLETSRTSNGCIPMLDTSKPPYVPAMSFSQWLNLYMNKNRCPDSSLSTSAKTNGFFPSVVNQKGHSKLVDSSIRMSETICENTKDSHSELESQICTRYKDFKLALVCTQNCSKDCRPSQLEACYLSPIGLPLRPDQPVCIYYGCYGICKYGPACEFDHPMDGNLDQSSYTSLTTTRSVDDEKMEGNGMLVSPSV</sequence>
<dbReference type="InterPro" id="IPR000571">
    <property type="entry name" value="Znf_CCCH"/>
</dbReference>
<feature type="zinc finger region" description="C3H1-type" evidence="5">
    <location>
        <begin position="111"/>
        <end position="141"/>
    </location>
</feature>
<keyword evidence="1 5" id="KW-0479">Metal-binding</keyword>
<feature type="zinc finger region" description="C3H1-type" evidence="5">
    <location>
        <begin position="342"/>
        <end position="370"/>
    </location>
</feature>
<dbReference type="Pfam" id="PF00642">
    <property type="entry name" value="zf-CCCH"/>
    <property type="match status" value="3"/>
</dbReference>
<dbReference type="InterPro" id="IPR050974">
    <property type="entry name" value="Plant_ZF_CCCH"/>
</dbReference>
<dbReference type="AlphaFoldDB" id="A0AAP0G4E9"/>
<protein>
    <submittedName>
        <fullName evidence="8">Zinc finger CCCH domain-containing protein 33</fullName>
    </submittedName>
</protein>
<dbReference type="Proteomes" id="UP001418222">
    <property type="component" value="Unassembled WGS sequence"/>
</dbReference>
<name>A0AAP0G4E9_9ASPA</name>
<feature type="domain" description="C3H1-type" evidence="7">
    <location>
        <begin position="66"/>
        <end position="94"/>
    </location>
</feature>
<dbReference type="InterPro" id="IPR036855">
    <property type="entry name" value="Znf_CCCH_sf"/>
</dbReference>
<feature type="zinc finger region" description="C3H1-type" evidence="5">
    <location>
        <begin position="156"/>
        <end position="184"/>
    </location>
</feature>
<dbReference type="Gene3D" id="4.10.1000.10">
    <property type="entry name" value="Zinc finger, CCCH-type"/>
    <property type="match status" value="1"/>
</dbReference>
<dbReference type="GO" id="GO:0008270">
    <property type="term" value="F:zinc ion binding"/>
    <property type="evidence" value="ECO:0007669"/>
    <property type="project" value="UniProtKB-KW"/>
</dbReference>
<feature type="domain" description="C3H1-type" evidence="7">
    <location>
        <begin position="111"/>
        <end position="141"/>
    </location>
</feature>
<keyword evidence="2 5" id="KW-0863">Zinc-finger</keyword>
<evidence type="ECO:0000256" key="4">
    <source>
        <dbReference type="ARBA" id="ARBA00023125"/>
    </source>
</evidence>
<evidence type="ECO:0000256" key="6">
    <source>
        <dbReference type="SAM" id="MobiDB-lite"/>
    </source>
</evidence>
<evidence type="ECO:0000256" key="2">
    <source>
        <dbReference type="ARBA" id="ARBA00022771"/>
    </source>
</evidence>
<dbReference type="PROSITE" id="PS50103">
    <property type="entry name" value="ZF_C3H1"/>
    <property type="match status" value="4"/>
</dbReference>
<accession>A0AAP0G4E9</accession>
<comment type="caution">
    <text evidence="8">The sequence shown here is derived from an EMBL/GenBank/DDBJ whole genome shotgun (WGS) entry which is preliminary data.</text>
</comment>
<feature type="region of interest" description="Disordered" evidence="6">
    <location>
        <begin position="383"/>
        <end position="403"/>
    </location>
</feature>
<feature type="domain" description="C3H1-type" evidence="7">
    <location>
        <begin position="156"/>
        <end position="184"/>
    </location>
</feature>
<keyword evidence="3 5" id="KW-0862">Zinc</keyword>
<gene>
    <name evidence="8" type="primary">ZFN1</name>
    <name evidence="8" type="ORF">KSP39_PZI012518</name>
</gene>
<evidence type="ECO:0000256" key="3">
    <source>
        <dbReference type="ARBA" id="ARBA00022833"/>
    </source>
</evidence>
<dbReference type="PANTHER" id="PTHR12506:SF20">
    <property type="entry name" value="ZINC FINGER CCCH DOMAIN-CONTAINING PROTEIN 67"/>
    <property type="match status" value="1"/>
</dbReference>
<reference evidence="8 9" key="1">
    <citation type="journal article" date="2022" name="Nat. Plants">
        <title>Genomes of leafy and leafless Platanthera orchids illuminate the evolution of mycoheterotrophy.</title>
        <authorList>
            <person name="Li M.H."/>
            <person name="Liu K.W."/>
            <person name="Li Z."/>
            <person name="Lu H.C."/>
            <person name="Ye Q.L."/>
            <person name="Zhang D."/>
            <person name="Wang J.Y."/>
            <person name="Li Y.F."/>
            <person name="Zhong Z.M."/>
            <person name="Liu X."/>
            <person name="Yu X."/>
            <person name="Liu D.K."/>
            <person name="Tu X.D."/>
            <person name="Liu B."/>
            <person name="Hao Y."/>
            <person name="Liao X.Y."/>
            <person name="Jiang Y.T."/>
            <person name="Sun W.H."/>
            <person name="Chen J."/>
            <person name="Chen Y.Q."/>
            <person name="Ai Y."/>
            <person name="Zhai J.W."/>
            <person name="Wu S.S."/>
            <person name="Zhou Z."/>
            <person name="Hsiao Y.Y."/>
            <person name="Wu W.L."/>
            <person name="Chen Y.Y."/>
            <person name="Lin Y.F."/>
            <person name="Hsu J.L."/>
            <person name="Li C.Y."/>
            <person name="Wang Z.W."/>
            <person name="Zhao X."/>
            <person name="Zhong W.Y."/>
            <person name="Ma X.K."/>
            <person name="Ma L."/>
            <person name="Huang J."/>
            <person name="Chen G.Z."/>
            <person name="Huang M.Z."/>
            <person name="Huang L."/>
            <person name="Peng D.H."/>
            <person name="Luo Y.B."/>
            <person name="Zou S.Q."/>
            <person name="Chen S.P."/>
            <person name="Lan S."/>
            <person name="Tsai W.C."/>
            <person name="Van de Peer Y."/>
            <person name="Liu Z.J."/>
        </authorList>
    </citation>
    <scope>NUCLEOTIDE SEQUENCE [LARGE SCALE GENOMIC DNA]</scope>
    <source>
        <strain evidence="8">Lor287</strain>
    </source>
</reference>
<dbReference type="PANTHER" id="PTHR12506">
    <property type="entry name" value="PROTEIN PHOSPHATASE RELATED"/>
    <property type="match status" value="1"/>
</dbReference>
<dbReference type="SMART" id="SM00356">
    <property type="entry name" value="ZnF_C3H1"/>
    <property type="match status" value="4"/>
</dbReference>
<feature type="domain" description="C3H1-type" evidence="7">
    <location>
        <begin position="342"/>
        <end position="370"/>
    </location>
</feature>
<dbReference type="GO" id="GO:0003729">
    <property type="term" value="F:mRNA binding"/>
    <property type="evidence" value="ECO:0007669"/>
    <property type="project" value="TreeGrafter"/>
</dbReference>
<dbReference type="GO" id="GO:0003677">
    <property type="term" value="F:DNA binding"/>
    <property type="evidence" value="ECO:0007669"/>
    <property type="project" value="UniProtKB-KW"/>
</dbReference>
<evidence type="ECO:0000313" key="8">
    <source>
        <dbReference type="EMBL" id="KAK8936581.1"/>
    </source>
</evidence>
<proteinExistence type="predicted"/>
<evidence type="ECO:0000256" key="1">
    <source>
        <dbReference type="ARBA" id="ARBA00022723"/>
    </source>
</evidence>
<dbReference type="Gene3D" id="2.30.30.1190">
    <property type="match status" value="1"/>
</dbReference>
<keyword evidence="4" id="KW-0238">DNA-binding</keyword>
<evidence type="ECO:0000256" key="5">
    <source>
        <dbReference type="PROSITE-ProRule" id="PRU00723"/>
    </source>
</evidence>
<evidence type="ECO:0000259" key="7">
    <source>
        <dbReference type="PROSITE" id="PS50103"/>
    </source>
</evidence>
<organism evidence="8 9">
    <name type="scientific">Platanthera zijinensis</name>
    <dbReference type="NCBI Taxonomy" id="2320716"/>
    <lineage>
        <taxon>Eukaryota</taxon>
        <taxon>Viridiplantae</taxon>
        <taxon>Streptophyta</taxon>
        <taxon>Embryophyta</taxon>
        <taxon>Tracheophyta</taxon>
        <taxon>Spermatophyta</taxon>
        <taxon>Magnoliopsida</taxon>
        <taxon>Liliopsida</taxon>
        <taxon>Asparagales</taxon>
        <taxon>Orchidaceae</taxon>
        <taxon>Orchidoideae</taxon>
        <taxon>Orchideae</taxon>
        <taxon>Orchidinae</taxon>
        <taxon>Platanthera</taxon>
    </lineage>
</organism>